<dbReference type="GO" id="GO:0003964">
    <property type="term" value="F:RNA-directed DNA polymerase activity"/>
    <property type="evidence" value="ECO:0007669"/>
    <property type="project" value="UniProtKB-KW"/>
</dbReference>
<evidence type="ECO:0000256" key="5">
    <source>
        <dbReference type="ARBA" id="ARBA00022801"/>
    </source>
</evidence>
<dbReference type="PANTHER" id="PTHR37984:SF5">
    <property type="entry name" value="PROTEIN NYNRIN-LIKE"/>
    <property type="match status" value="1"/>
</dbReference>
<evidence type="ECO:0000256" key="2">
    <source>
        <dbReference type="ARBA" id="ARBA00022695"/>
    </source>
</evidence>
<keyword evidence="11" id="KW-1185">Reference proteome</keyword>
<dbReference type="InterPro" id="IPR001969">
    <property type="entry name" value="Aspartic_peptidase_AS"/>
</dbReference>
<dbReference type="InterPro" id="IPR043502">
    <property type="entry name" value="DNA/RNA_pol_sf"/>
</dbReference>
<reference evidence="10" key="2">
    <citation type="submission" date="2022-01" db="EMBL/GenBank/DDBJ databases">
        <authorList>
            <person name="Yamashiro T."/>
            <person name="Shiraishi A."/>
            <person name="Satake H."/>
            <person name="Nakayama K."/>
        </authorList>
    </citation>
    <scope>NUCLEOTIDE SEQUENCE</scope>
</reference>
<accession>A0ABQ5BVT3</accession>
<feature type="compositionally biased region" description="Low complexity" evidence="8">
    <location>
        <begin position="8"/>
        <end position="17"/>
    </location>
</feature>
<organism evidence="10 11">
    <name type="scientific">Tanacetum coccineum</name>
    <dbReference type="NCBI Taxonomy" id="301880"/>
    <lineage>
        <taxon>Eukaryota</taxon>
        <taxon>Viridiplantae</taxon>
        <taxon>Streptophyta</taxon>
        <taxon>Embryophyta</taxon>
        <taxon>Tracheophyta</taxon>
        <taxon>Spermatophyta</taxon>
        <taxon>Magnoliopsida</taxon>
        <taxon>eudicotyledons</taxon>
        <taxon>Gunneridae</taxon>
        <taxon>Pentapetalae</taxon>
        <taxon>asterids</taxon>
        <taxon>campanulids</taxon>
        <taxon>Asterales</taxon>
        <taxon>Asteraceae</taxon>
        <taxon>Asteroideae</taxon>
        <taxon>Anthemideae</taxon>
        <taxon>Anthemidinae</taxon>
        <taxon>Tanacetum</taxon>
    </lineage>
</organism>
<dbReference type="Pfam" id="PF17921">
    <property type="entry name" value="Integrase_H2C2"/>
    <property type="match status" value="1"/>
</dbReference>
<comment type="caution">
    <text evidence="10">The sequence shown here is derived from an EMBL/GenBank/DDBJ whole genome shotgun (WGS) entry which is preliminary data.</text>
</comment>
<dbReference type="Gene3D" id="3.30.70.270">
    <property type="match status" value="1"/>
</dbReference>
<dbReference type="InterPro" id="IPR001878">
    <property type="entry name" value="Znf_CCHC"/>
</dbReference>
<proteinExistence type="predicted"/>
<reference evidence="10" key="1">
    <citation type="journal article" date="2022" name="Int. J. Mol. Sci.">
        <title>Draft Genome of Tanacetum Coccineum: Genomic Comparison of Closely Related Tanacetum-Family Plants.</title>
        <authorList>
            <person name="Yamashiro T."/>
            <person name="Shiraishi A."/>
            <person name="Nakayama K."/>
            <person name="Satake H."/>
        </authorList>
    </citation>
    <scope>NUCLEOTIDE SEQUENCE</scope>
</reference>
<dbReference type="SMART" id="SM00343">
    <property type="entry name" value="ZnF_C2HC"/>
    <property type="match status" value="2"/>
</dbReference>
<dbReference type="InterPro" id="IPR043128">
    <property type="entry name" value="Rev_trsase/Diguanyl_cyclase"/>
</dbReference>
<dbReference type="Pfam" id="PF08284">
    <property type="entry name" value="RVP_2"/>
    <property type="match status" value="1"/>
</dbReference>
<evidence type="ECO:0000256" key="8">
    <source>
        <dbReference type="SAM" id="MobiDB-lite"/>
    </source>
</evidence>
<evidence type="ECO:0000313" key="10">
    <source>
        <dbReference type="EMBL" id="GJT17204.1"/>
    </source>
</evidence>
<dbReference type="SUPFAM" id="SSF56672">
    <property type="entry name" value="DNA/RNA polymerases"/>
    <property type="match status" value="1"/>
</dbReference>
<dbReference type="InterPro" id="IPR045358">
    <property type="entry name" value="Ty3_capsid"/>
</dbReference>
<sequence length="772" mass="88592">MAVRPRRNAANNSNPPNETTDEVTRQINPALPNLLIQLVQALRENRANKKDVAQSCSIKTFKASGATEFFGTEAQSWGDFKKLLMEEYCPDDEVPKLELEFWNHKMVGSDIDGYTTRFQELARLVPHMVTPESQCVNRYIQGLAPEIKVHVTSSKPATIQGAVSMANRLTTDGIKDRFFKKKENAGNKRRSNDQNKNRGRDDRNKRQRTRKNFALTALEQGQVQHQYAGQHTKCAKCNFHHSGNCPVCGRCNQVGHFSRYCTGRAINERPRPTCFECRDPNHFRRNCPRMNRATTSGGNRPNLVLAIEGNTNQGNNRNRTQGRAFGLGVAEAPQDSNVMTGTFSLNDHFAIVLFDSGADYSFISTNFLPLINMKPSVTSPGYEIEIDSGVKVETNKIIRGYRLELEVHGEHLEGNLKQLKTMKVNEPKLEDIPILRVRKEDIPKTAFRTRSYLDKFVIVFIDDILIYSKSKEEHEVHLKLIPELLEKEKLFGKFSKCNEQENAFQTLKDMLCDDLILTLPEGADDFVVYYNASNQGFGCVLMQRNKVIAYASRQIKIHEKNYTTHDLELGAVVFALKTWRHYLYGTKSVIYTDHKSLQHIFDQNELNMCQRRWIELFSNNDCENRYHPAQSKASKGVNTPAEMLKGLDKQFERNKDGGLYLAERIWVPVYGNLRTLIMNEAHATRYSLHLGADKMYYDVRGIYWWPRIKKDIAMYVSKCLTCSKVKAEHQKPSGLLQQPEIPEWKREKITMDFINKLPRTHSGHDSIWVVVD</sequence>
<protein>
    <submittedName>
        <fullName evidence="10">Reverse transcriptase domain-containing protein</fullName>
    </submittedName>
</protein>
<evidence type="ECO:0000256" key="3">
    <source>
        <dbReference type="ARBA" id="ARBA00022722"/>
    </source>
</evidence>
<evidence type="ECO:0000256" key="6">
    <source>
        <dbReference type="ARBA" id="ARBA00022918"/>
    </source>
</evidence>
<keyword evidence="7" id="KW-0862">Zinc</keyword>
<feature type="compositionally biased region" description="Basic and acidic residues" evidence="8">
    <location>
        <begin position="178"/>
        <end position="204"/>
    </location>
</feature>
<dbReference type="InterPro" id="IPR041373">
    <property type="entry name" value="RT_RNaseH"/>
</dbReference>
<dbReference type="Pfam" id="PF19259">
    <property type="entry name" value="Ty3_capsid"/>
    <property type="match status" value="1"/>
</dbReference>
<dbReference type="EMBL" id="BQNB010013537">
    <property type="protein sequence ID" value="GJT17204.1"/>
    <property type="molecule type" value="Genomic_DNA"/>
</dbReference>
<keyword evidence="4" id="KW-0255">Endonuclease</keyword>
<evidence type="ECO:0000256" key="4">
    <source>
        <dbReference type="ARBA" id="ARBA00022759"/>
    </source>
</evidence>
<keyword evidence="6 10" id="KW-0695">RNA-directed DNA polymerase</keyword>
<keyword evidence="1" id="KW-0808">Transferase</keyword>
<keyword evidence="5" id="KW-0378">Hydrolase</keyword>
<dbReference type="Gene3D" id="4.10.60.10">
    <property type="entry name" value="Zinc finger, CCHC-type"/>
    <property type="match status" value="1"/>
</dbReference>
<name>A0ABQ5BVT3_9ASTR</name>
<feature type="region of interest" description="Disordered" evidence="8">
    <location>
        <begin position="1"/>
        <end position="23"/>
    </location>
</feature>
<keyword evidence="2" id="KW-0548">Nucleotidyltransferase</keyword>
<evidence type="ECO:0000259" key="9">
    <source>
        <dbReference type="PROSITE" id="PS50158"/>
    </source>
</evidence>
<keyword evidence="7" id="KW-0863">Zinc-finger</keyword>
<dbReference type="InterPro" id="IPR050951">
    <property type="entry name" value="Retrovirus_Pol_polyprotein"/>
</dbReference>
<dbReference type="PROSITE" id="PS50158">
    <property type="entry name" value="ZF_CCHC"/>
    <property type="match status" value="1"/>
</dbReference>
<feature type="region of interest" description="Disordered" evidence="8">
    <location>
        <begin position="178"/>
        <end position="208"/>
    </location>
</feature>
<dbReference type="InterPro" id="IPR041588">
    <property type="entry name" value="Integrase_H2C2"/>
</dbReference>
<dbReference type="PANTHER" id="PTHR37984">
    <property type="entry name" value="PROTEIN CBG26694"/>
    <property type="match status" value="1"/>
</dbReference>
<dbReference type="PROSITE" id="PS00141">
    <property type="entry name" value="ASP_PROTEASE"/>
    <property type="match status" value="1"/>
</dbReference>
<dbReference type="Proteomes" id="UP001151760">
    <property type="component" value="Unassembled WGS sequence"/>
</dbReference>
<keyword evidence="3" id="KW-0540">Nuclease</keyword>
<dbReference type="Gene3D" id="1.10.340.70">
    <property type="match status" value="1"/>
</dbReference>
<dbReference type="Pfam" id="PF17917">
    <property type="entry name" value="RT_RNaseH"/>
    <property type="match status" value="1"/>
</dbReference>
<gene>
    <name evidence="10" type="ORF">Tco_0875910</name>
</gene>
<evidence type="ECO:0000256" key="1">
    <source>
        <dbReference type="ARBA" id="ARBA00022679"/>
    </source>
</evidence>
<evidence type="ECO:0000313" key="11">
    <source>
        <dbReference type="Proteomes" id="UP001151760"/>
    </source>
</evidence>
<evidence type="ECO:0000256" key="7">
    <source>
        <dbReference type="PROSITE-ProRule" id="PRU00047"/>
    </source>
</evidence>
<feature type="domain" description="CCHC-type" evidence="9">
    <location>
        <begin position="274"/>
        <end position="289"/>
    </location>
</feature>
<keyword evidence="7" id="KW-0479">Metal-binding</keyword>
<dbReference type="CDD" id="cd09274">
    <property type="entry name" value="RNase_HI_RT_Ty3"/>
    <property type="match status" value="1"/>
</dbReference>